<comment type="caution">
    <text evidence="1">The sequence shown here is derived from an EMBL/GenBank/DDBJ whole genome shotgun (WGS) entry which is preliminary data.</text>
</comment>
<accession>A0A2P6P4K6</accession>
<proteinExistence type="predicted"/>
<dbReference type="Gramene" id="PRQ16870">
    <property type="protein sequence ID" value="PRQ16870"/>
    <property type="gene ID" value="RchiOBHm_Chr7g0188891"/>
</dbReference>
<organism evidence="1 2">
    <name type="scientific">Rosa chinensis</name>
    <name type="common">China rose</name>
    <dbReference type="NCBI Taxonomy" id="74649"/>
    <lineage>
        <taxon>Eukaryota</taxon>
        <taxon>Viridiplantae</taxon>
        <taxon>Streptophyta</taxon>
        <taxon>Embryophyta</taxon>
        <taxon>Tracheophyta</taxon>
        <taxon>Spermatophyta</taxon>
        <taxon>Magnoliopsida</taxon>
        <taxon>eudicotyledons</taxon>
        <taxon>Gunneridae</taxon>
        <taxon>Pentapetalae</taxon>
        <taxon>rosids</taxon>
        <taxon>fabids</taxon>
        <taxon>Rosales</taxon>
        <taxon>Rosaceae</taxon>
        <taxon>Rosoideae</taxon>
        <taxon>Rosoideae incertae sedis</taxon>
        <taxon>Rosa</taxon>
    </lineage>
</organism>
<dbReference type="EMBL" id="PDCK01000045">
    <property type="protein sequence ID" value="PRQ16870.1"/>
    <property type="molecule type" value="Genomic_DNA"/>
</dbReference>
<gene>
    <name evidence="1" type="ORF">RchiOBHm_Chr7g0188891</name>
</gene>
<evidence type="ECO:0000313" key="1">
    <source>
        <dbReference type="EMBL" id="PRQ16870.1"/>
    </source>
</evidence>
<dbReference type="Proteomes" id="UP000238479">
    <property type="component" value="Chromosome 7"/>
</dbReference>
<dbReference type="AlphaFoldDB" id="A0A2P6P4K6"/>
<name>A0A2P6P4K6_ROSCH</name>
<reference evidence="1 2" key="1">
    <citation type="journal article" date="2018" name="Nat. Genet.">
        <title>The Rosa genome provides new insights in the design of modern roses.</title>
        <authorList>
            <person name="Bendahmane M."/>
        </authorList>
    </citation>
    <scope>NUCLEOTIDE SEQUENCE [LARGE SCALE GENOMIC DNA]</scope>
    <source>
        <strain evidence="2">cv. Old Blush</strain>
    </source>
</reference>
<evidence type="ECO:0000313" key="2">
    <source>
        <dbReference type="Proteomes" id="UP000238479"/>
    </source>
</evidence>
<keyword evidence="2" id="KW-1185">Reference proteome</keyword>
<sequence length="68" mass="7536">MDMKQEMNINPRIAISDPLWFPDLPSSNHQISIIRSSSSPSASSSISRSIISSCNRNSSRIFGIPICR</sequence>
<protein>
    <submittedName>
        <fullName evidence="1">Uncharacterized protein</fullName>
    </submittedName>
</protein>